<comment type="caution">
    <text evidence="1">The sequence shown here is derived from an EMBL/GenBank/DDBJ whole genome shotgun (WGS) entry which is preliminary data.</text>
</comment>
<gene>
    <name evidence="1" type="ORF">KPL71_012621</name>
</gene>
<accession>A0ACB8LDD4</accession>
<name>A0ACB8LDD4_CITSI</name>
<evidence type="ECO:0000313" key="2">
    <source>
        <dbReference type="Proteomes" id="UP000829398"/>
    </source>
</evidence>
<proteinExistence type="predicted"/>
<keyword evidence="2" id="KW-1185">Reference proteome</keyword>
<organism evidence="1 2">
    <name type="scientific">Citrus sinensis</name>
    <name type="common">Sweet orange</name>
    <name type="synonym">Citrus aurantium var. sinensis</name>
    <dbReference type="NCBI Taxonomy" id="2711"/>
    <lineage>
        <taxon>Eukaryota</taxon>
        <taxon>Viridiplantae</taxon>
        <taxon>Streptophyta</taxon>
        <taxon>Embryophyta</taxon>
        <taxon>Tracheophyta</taxon>
        <taxon>Spermatophyta</taxon>
        <taxon>Magnoliopsida</taxon>
        <taxon>eudicotyledons</taxon>
        <taxon>Gunneridae</taxon>
        <taxon>Pentapetalae</taxon>
        <taxon>rosids</taxon>
        <taxon>malvids</taxon>
        <taxon>Sapindales</taxon>
        <taxon>Rutaceae</taxon>
        <taxon>Aurantioideae</taxon>
        <taxon>Citrus</taxon>
    </lineage>
</organism>
<evidence type="ECO:0000313" key="1">
    <source>
        <dbReference type="EMBL" id="KAH9771215.1"/>
    </source>
</evidence>
<protein>
    <submittedName>
        <fullName evidence="1">Uncharacterized protein</fullName>
    </submittedName>
</protein>
<reference evidence="2" key="1">
    <citation type="journal article" date="2023" name="Hortic. Res.">
        <title>A chromosome-level phased genome enabling allele-level studies in sweet orange: a case study on citrus Huanglongbing tolerance.</title>
        <authorList>
            <person name="Wu B."/>
            <person name="Yu Q."/>
            <person name="Deng Z."/>
            <person name="Duan Y."/>
            <person name="Luo F."/>
            <person name="Gmitter F. Jr."/>
        </authorList>
    </citation>
    <scope>NUCLEOTIDE SEQUENCE [LARGE SCALE GENOMIC DNA]</scope>
    <source>
        <strain evidence="2">cv. Valencia</strain>
    </source>
</reference>
<sequence length="135" mass="15451">MLDKDTLYHLTLETISVEDQRLEFMSRSTPRGDILIDSSSLRTLLPQWYFSKLKSVMYSMIDAQLVQGVKPEGSLSELLCYNISSRPHIPEVTIHFRGADVKLCHFNIFTNISKVVMCFSFRGHTGPYTVYGNII</sequence>
<dbReference type="Proteomes" id="UP000829398">
    <property type="component" value="Chromosome 4"/>
</dbReference>
<dbReference type="EMBL" id="CM039173">
    <property type="protein sequence ID" value="KAH9771215.1"/>
    <property type="molecule type" value="Genomic_DNA"/>
</dbReference>